<dbReference type="GO" id="GO:0003700">
    <property type="term" value="F:DNA-binding transcription factor activity"/>
    <property type="evidence" value="ECO:0007669"/>
    <property type="project" value="InterPro"/>
</dbReference>
<dbReference type="InterPro" id="IPR036388">
    <property type="entry name" value="WH-like_DNA-bd_sf"/>
</dbReference>
<dbReference type="GO" id="GO:0006950">
    <property type="term" value="P:response to stress"/>
    <property type="evidence" value="ECO:0007669"/>
    <property type="project" value="TreeGrafter"/>
</dbReference>
<name>F6DR47_DESRL</name>
<dbReference type="OrthoDB" id="327696at2"/>
<feature type="domain" description="HTH marR-type" evidence="1">
    <location>
        <begin position="1"/>
        <end position="139"/>
    </location>
</feature>
<dbReference type="PRINTS" id="PR00598">
    <property type="entry name" value="HTHMARR"/>
</dbReference>
<dbReference type="eggNOG" id="COG1846">
    <property type="taxonomic scope" value="Bacteria"/>
</dbReference>
<dbReference type="PANTHER" id="PTHR33164:SF99">
    <property type="entry name" value="MARR FAMILY REGULATORY PROTEIN"/>
    <property type="match status" value="1"/>
</dbReference>
<gene>
    <name evidence="2" type="ordered locus">Desru_1501</name>
</gene>
<dbReference type="Proteomes" id="UP000009234">
    <property type="component" value="Chromosome"/>
</dbReference>
<dbReference type="HOGENOM" id="CLU_083287_27_4_9"/>
<evidence type="ECO:0000313" key="2">
    <source>
        <dbReference type="EMBL" id="AEG59766.1"/>
    </source>
</evidence>
<dbReference type="STRING" id="696281.Desru_1501"/>
<dbReference type="RefSeq" id="WP_013841535.1">
    <property type="nucleotide sequence ID" value="NC_015589.1"/>
</dbReference>
<dbReference type="InterPro" id="IPR039422">
    <property type="entry name" value="MarR/SlyA-like"/>
</dbReference>
<dbReference type="Pfam" id="PF01047">
    <property type="entry name" value="MarR"/>
    <property type="match status" value="1"/>
</dbReference>
<dbReference type="AlphaFoldDB" id="F6DR47"/>
<dbReference type="InterPro" id="IPR000835">
    <property type="entry name" value="HTH_MarR-typ"/>
</dbReference>
<reference evidence="3" key="1">
    <citation type="submission" date="2011-05" db="EMBL/GenBank/DDBJ databases">
        <title>Complete sequence of Desulfotomaculum ruminis DSM 2154.</title>
        <authorList>
            <person name="Lucas S."/>
            <person name="Copeland A."/>
            <person name="Lapidus A."/>
            <person name="Cheng J.-F."/>
            <person name="Goodwin L."/>
            <person name="Pitluck S."/>
            <person name="Lu M."/>
            <person name="Detter J.C."/>
            <person name="Han C."/>
            <person name="Tapia R."/>
            <person name="Land M."/>
            <person name="Hauser L."/>
            <person name="Kyrpides N."/>
            <person name="Ivanova N."/>
            <person name="Mikhailova N."/>
            <person name="Pagani I."/>
            <person name="Stams A.J.M."/>
            <person name="Plugge C.M."/>
            <person name="Muyzer G."/>
            <person name="Kuever J."/>
            <person name="Parshina S.N."/>
            <person name="Ivanova A.E."/>
            <person name="Nazina T.N."/>
            <person name="Brambilla E."/>
            <person name="Spring S."/>
            <person name="Klenk H.-P."/>
            <person name="Woyke T."/>
        </authorList>
    </citation>
    <scope>NUCLEOTIDE SEQUENCE [LARGE SCALE GENOMIC DNA]</scope>
    <source>
        <strain evidence="3">ATCC 23193 / DSM 2154 / NCIB 8452 / DL</strain>
    </source>
</reference>
<dbReference type="KEGG" id="dru:Desru_1501"/>
<dbReference type="Gene3D" id="1.10.10.10">
    <property type="entry name" value="Winged helix-like DNA-binding domain superfamily/Winged helix DNA-binding domain"/>
    <property type="match status" value="1"/>
</dbReference>
<reference evidence="2 3" key="2">
    <citation type="journal article" date="2012" name="Stand. Genomic Sci.">
        <title>Complete genome sequence of the sulfate-reducing firmicute Desulfotomaculum ruminis type strain (DL(T)).</title>
        <authorList>
            <person name="Spring S."/>
            <person name="Visser M."/>
            <person name="Lu M."/>
            <person name="Copeland A."/>
            <person name="Lapidus A."/>
            <person name="Lucas S."/>
            <person name="Cheng J.F."/>
            <person name="Han C."/>
            <person name="Tapia R."/>
            <person name="Goodwin L.A."/>
            <person name="Pitluck S."/>
            <person name="Ivanova N."/>
            <person name="Land M."/>
            <person name="Hauser L."/>
            <person name="Larimer F."/>
            <person name="Rohde M."/>
            <person name="Goker M."/>
            <person name="Detter J.C."/>
            <person name="Kyrpides N.C."/>
            <person name="Woyke T."/>
            <person name="Schaap P.J."/>
            <person name="Plugge C.M."/>
            <person name="Muyzer G."/>
            <person name="Kuever J."/>
            <person name="Pereira I.A."/>
            <person name="Parshina S.N."/>
            <person name="Bernier-Latmani R."/>
            <person name="Stams A.J."/>
            <person name="Klenk H.P."/>
        </authorList>
    </citation>
    <scope>NUCLEOTIDE SEQUENCE [LARGE SCALE GENOMIC DNA]</scope>
    <source>
        <strain evidence="3">ATCC 23193 / DSM 2154 / NCIB 8452 / DL</strain>
    </source>
</reference>
<proteinExistence type="predicted"/>
<organism evidence="2 3">
    <name type="scientific">Desulforamulus ruminis (strain ATCC 23193 / DSM 2154 / NCIMB 8452 / DL)</name>
    <name type="common">Desulfotomaculum ruminis</name>
    <dbReference type="NCBI Taxonomy" id="696281"/>
    <lineage>
        <taxon>Bacteria</taxon>
        <taxon>Bacillati</taxon>
        <taxon>Bacillota</taxon>
        <taxon>Clostridia</taxon>
        <taxon>Eubacteriales</taxon>
        <taxon>Peptococcaceae</taxon>
        <taxon>Desulforamulus</taxon>
    </lineage>
</organism>
<accession>F6DR47</accession>
<evidence type="ECO:0000259" key="1">
    <source>
        <dbReference type="PROSITE" id="PS50995"/>
    </source>
</evidence>
<dbReference type="PROSITE" id="PS50995">
    <property type="entry name" value="HTH_MARR_2"/>
    <property type="match status" value="1"/>
</dbReference>
<dbReference type="PANTHER" id="PTHR33164">
    <property type="entry name" value="TRANSCRIPTIONAL REGULATOR, MARR FAMILY"/>
    <property type="match status" value="1"/>
</dbReference>
<keyword evidence="3" id="KW-1185">Reference proteome</keyword>
<evidence type="ECO:0000313" key="3">
    <source>
        <dbReference type="Proteomes" id="UP000009234"/>
    </source>
</evidence>
<dbReference type="InterPro" id="IPR036390">
    <property type="entry name" value="WH_DNA-bd_sf"/>
</dbReference>
<dbReference type="SUPFAM" id="SSF46785">
    <property type="entry name" value="Winged helix' DNA-binding domain"/>
    <property type="match status" value="1"/>
</dbReference>
<dbReference type="EMBL" id="CP002780">
    <property type="protein sequence ID" value="AEG59766.1"/>
    <property type="molecule type" value="Genomic_DNA"/>
</dbReference>
<protein>
    <submittedName>
        <fullName evidence="2">Regulatory protein MarR</fullName>
    </submittedName>
</protein>
<dbReference type="SMART" id="SM00347">
    <property type="entry name" value="HTH_MARR"/>
    <property type="match status" value="1"/>
</dbReference>
<sequence>MLNKRQIMIELDGLFQKVVKEENCQFKELLHENITPAQFMLLKLICHKAECKAADIAQILEVSPAAATNMLERLYKNGWIERGRSEKDRRVVWLKLTPSGKELLTDVEARRIDLMLERFKNVTEEEMVFIKKIFLNVLNNMKPD</sequence>